<reference evidence="1" key="1">
    <citation type="submission" date="2023-07" db="EMBL/GenBank/DDBJ databases">
        <title>Black Yeasts Isolated from many extreme environments.</title>
        <authorList>
            <person name="Coleine C."/>
            <person name="Stajich J.E."/>
            <person name="Selbmann L."/>
        </authorList>
    </citation>
    <scope>NUCLEOTIDE SEQUENCE</scope>
    <source>
        <strain evidence="1">CCFEE 5714</strain>
    </source>
</reference>
<accession>A0ACC3MWE8</accession>
<protein>
    <submittedName>
        <fullName evidence="1">Uncharacterized protein</fullName>
    </submittedName>
</protein>
<sequence>MADSGIPASPANLDTTATDNLLYEMLNAGGISVYDYDRLRSSLAAERHQHAHHLPGNVSLYGFAKYGELEAISKVLNTSELLEQILVNLPLQTLLVGAQTTCKGFKRAIDKSPAIRREMFLLDDPKQTPGVLPLFFTHNIEAGLKVPINWSGPTDFLLIQPAIRRGRISGKCNRIFPSGGWVRYPLSKEFTCAEGQGLTLAHFLDTIKDPNARGAGVPMCAATLTIHKISMGSPT</sequence>
<dbReference type="EMBL" id="JAUTXU010000139">
    <property type="protein sequence ID" value="KAK3704410.1"/>
    <property type="molecule type" value="Genomic_DNA"/>
</dbReference>
<organism evidence="1 2">
    <name type="scientific">Vermiconidia calcicola</name>
    <dbReference type="NCBI Taxonomy" id="1690605"/>
    <lineage>
        <taxon>Eukaryota</taxon>
        <taxon>Fungi</taxon>
        <taxon>Dikarya</taxon>
        <taxon>Ascomycota</taxon>
        <taxon>Pezizomycotina</taxon>
        <taxon>Dothideomycetes</taxon>
        <taxon>Dothideomycetidae</taxon>
        <taxon>Mycosphaerellales</taxon>
        <taxon>Extremaceae</taxon>
        <taxon>Vermiconidia</taxon>
    </lineage>
</organism>
<keyword evidence="2" id="KW-1185">Reference proteome</keyword>
<evidence type="ECO:0000313" key="2">
    <source>
        <dbReference type="Proteomes" id="UP001281147"/>
    </source>
</evidence>
<name>A0ACC3MWE8_9PEZI</name>
<gene>
    <name evidence="1" type="ORF">LTR37_013833</name>
</gene>
<dbReference type="Proteomes" id="UP001281147">
    <property type="component" value="Unassembled WGS sequence"/>
</dbReference>
<proteinExistence type="predicted"/>
<evidence type="ECO:0000313" key="1">
    <source>
        <dbReference type="EMBL" id="KAK3704410.1"/>
    </source>
</evidence>
<comment type="caution">
    <text evidence="1">The sequence shown here is derived from an EMBL/GenBank/DDBJ whole genome shotgun (WGS) entry which is preliminary data.</text>
</comment>